<dbReference type="Gene3D" id="2.40.50.100">
    <property type="match status" value="1"/>
</dbReference>
<accession>A0A2G1MDT4</accession>
<dbReference type="GO" id="GO:1990281">
    <property type="term" value="C:efflux pump complex"/>
    <property type="evidence" value="ECO:0007669"/>
    <property type="project" value="TreeGrafter"/>
</dbReference>
<comment type="similarity">
    <text evidence="1">Belongs to the membrane fusion protein (MFP) (TC 8.A.1) family.</text>
</comment>
<dbReference type="RefSeq" id="WP_099277959.1">
    <property type="nucleotide sequence ID" value="NZ_KZ304966.1"/>
</dbReference>
<dbReference type="Pfam" id="PF25954">
    <property type="entry name" value="Beta-barrel_RND_2"/>
    <property type="match status" value="1"/>
</dbReference>
<evidence type="ECO:0000313" key="5">
    <source>
        <dbReference type="Proteomes" id="UP000221860"/>
    </source>
</evidence>
<dbReference type="GO" id="GO:0015562">
    <property type="term" value="F:efflux transmembrane transporter activity"/>
    <property type="evidence" value="ECO:0007669"/>
    <property type="project" value="TreeGrafter"/>
</dbReference>
<comment type="caution">
    <text evidence="4">The sequence shown here is derived from an EMBL/GenBank/DDBJ whole genome shotgun (WGS) entry which is preliminary data.</text>
</comment>
<feature type="domain" description="CusB-like beta-barrel" evidence="3">
    <location>
        <begin position="226"/>
        <end position="297"/>
    </location>
</feature>
<dbReference type="PANTHER" id="PTHR30469">
    <property type="entry name" value="MULTIDRUG RESISTANCE PROTEIN MDTA"/>
    <property type="match status" value="1"/>
</dbReference>
<sequence length="402" mass="42004">MTTQAETEAGTERAPLRFESDKGASKSKFVAAALVLALLGWMGSGFVLPSEPETAEAPAEQAPRRVAVAVQESVAQAVAQVFVAEGQALAERDTQILAETGGQIAEVPVRRGAEVVAGEVIARFETAQGDADLKRAQEERNRAQREFDNAQTLLERGTSTVDRVAQARSTLAAAEAAVTAAEEALADTIVRAPFDGRIEALEVEEGEFVNAGAQVARIVDNTPLSISIQIPQQQLADIEVGQAAQVAFITGETATGEVRFVGRSADAQTRTFTAEVEVPNADGAIPAGISAQVRIATGEQVAHFVSPAILSLGTDGTLGIKTVDDEERVVFQEIEIIRAQTDGIWIGGLPERARIISVGQGFVNDGELVDARSDAEAAPEAQAAPGAMILGASASRDGDAAQ</sequence>
<dbReference type="InterPro" id="IPR058792">
    <property type="entry name" value="Beta-barrel_RND_2"/>
</dbReference>
<evidence type="ECO:0000256" key="1">
    <source>
        <dbReference type="ARBA" id="ARBA00009477"/>
    </source>
</evidence>
<dbReference type="InterPro" id="IPR006143">
    <property type="entry name" value="RND_pump_MFP"/>
</dbReference>
<evidence type="ECO:0000256" key="2">
    <source>
        <dbReference type="SAM" id="Coils"/>
    </source>
</evidence>
<evidence type="ECO:0000313" key="4">
    <source>
        <dbReference type="EMBL" id="PHP26899.1"/>
    </source>
</evidence>
<organism evidence="4 5">
    <name type="scientific">Limimaricola cinnabarinus</name>
    <dbReference type="NCBI Taxonomy" id="1125964"/>
    <lineage>
        <taxon>Bacteria</taxon>
        <taxon>Pseudomonadati</taxon>
        <taxon>Pseudomonadota</taxon>
        <taxon>Alphaproteobacteria</taxon>
        <taxon>Rhodobacterales</taxon>
        <taxon>Paracoccaceae</taxon>
        <taxon>Limimaricola</taxon>
    </lineage>
</organism>
<evidence type="ECO:0000259" key="3">
    <source>
        <dbReference type="Pfam" id="PF25954"/>
    </source>
</evidence>
<dbReference type="SUPFAM" id="SSF111369">
    <property type="entry name" value="HlyD-like secretion proteins"/>
    <property type="match status" value="1"/>
</dbReference>
<dbReference type="Gene3D" id="1.10.287.470">
    <property type="entry name" value="Helix hairpin bin"/>
    <property type="match status" value="1"/>
</dbReference>
<reference evidence="4 5" key="1">
    <citation type="submission" date="2017-08" db="EMBL/GenBank/DDBJ databases">
        <title>Draft Genome Sequence of Loktanella cinnabarina Strain XM1, Isolated from Coastal Surface Water.</title>
        <authorList>
            <person name="Ma R."/>
            <person name="Wang J."/>
            <person name="Wang Q."/>
            <person name="Ma Z."/>
            <person name="Li J."/>
            <person name="Chen L."/>
        </authorList>
    </citation>
    <scope>NUCLEOTIDE SEQUENCE [LARGE SCALE GENOMIC DNA]</scope>
    <source>
        <strain evidence="4 5">XM1</strain>
    </source>
</reference>
<dbReference type="NCBIfam" id="TIGR01730">
    <property type="entry name" value="RND_mfp"/>
    <property type="match status" value="1"/>
</dbReference>
<keyword evidence="2" id="KW-0175">Coiled coil</keyword>
<dbReference type="OrthoDB" id="9806939at2"/>
<keyword evidence="5" id="KW-1185">Reference proteome</keyword>
<gene>
    <name evidence="4" type="ORF">CJ301_13730</name>
</gene>
<dbReference type="PANTHER" id="PTHR30469:SF29">
    <property type="entry name" value="BLR2860 PROTEIN"/>
    <property type="match status" value="1"/>
</dbReference>
<dbReference type="AlphaFoldDB" id="A0A2G1MDT4"/>
<feature type="coiled-coil region" evidence="2">
    <location>
        <begin position="126"/>
        <end position="184"/>
    </location>
</feature>
<dbReference type="Gene3D" id="2.40.30.170">
    <property type="match status" value="1"/>
</dbReference>
<dbReference type="Proteomes" id="UP000221860">
    <property type="component" value="Unassembled WGS sequence"/>
</dbReference>
<proteinExistence type="inferred from homology"/>
<protein>
    <submittedName>
        <fullName evidence="4">Efflux transporter periplasmic adaptor subunit</fullName>
    </submittedName>
</protein>
<name>A0A2G1MDT4_9RHOB</name>
<dbReference type="EMBL" id="NQWH01000023">
    <property type="protein sequence ID" value="PHP26899.1"/>
    <property type="molecule type" value="Genomic_DNA"/>
</dbReference>